<feature type="compositionally biased region" description="Basic and acidic residues" evidence="1">
    <location>
        <begin position="276"/>
        <end position="298"/>
    </location>
</feature>
<dbReference type="InterPro" id="IPR036397">
    <property type="entry name" value="RNaseH_sf"/>
</dbReference>
<dbReference type="Gene3D" id="3.30.420.10">
    <property type="entry name" value="Ribonuclease H-like superfamily/Ribonuclease H"/>
    <property type="match status" value="1"/>
</dbReference>
<feature type="region of interest" description="Disordered" evidence="1">
    <location>
        <begin position="267"/>
        <end position="298"/>
    </location>
</feature>
<protein>
    <submittedName>
        <fullName evidence="3">Retroelement pol polyprotein</fullName>
    </submittedName>
</protein>
<organism evidence="3 4">
    <name type="scientific">Cucumis melo var. makuwa</name>
    <name type="common">Oriental melon</name>
    <dbReference type="NCBI Taxonomy" id="1194695"/>
    <lineage>
        <taxon>Eukaryota</taxon>
        <taxon>Viridiplantae</taxon>
        <taxon>Streptophyta</taxon>
        <taxon>Embryophyta</taxon>
        <taxon>Tracheophyta</taxon>
        <taxon>Spermatophyta</taxon>
        <taxon>Magnoliopsida</taxon>
        <taxon>eudicotyledons</taxon>
        <taxon>Gunneridae</taxon>
        <taxon>Pentapetalae</taxon>
        <taxon>rosids</taxon>
        <taxon>fabids</taxon>
        <taxon>Cucurbitales</taxon>
        <taxon>Cucurbitaceae</taxon>
        <taxon>Benincaseae</taxon>
        <taxon>Cucumis</taxon>
    </lineage>
</organism>
<dbReference type="InterPro" id="IPR012337">
    <property type="entry name" value="RNaseH-like_sf"/>
</dbReference>
<dbReference type="OrthoDB" id="10678470at2759"/>
<dbReference type="STRING" id="1194695.A0A5A7VD21"/>
<sequence>MKKDIKKYCDECVICRKDKTSALSLVGLLMPLEIHDAIWSDVSMDFIDGLPKSGGWKVILAAEVVNKSVEAYLRCFYGEKPKEWSQWLHWAEYWYNTTYHGSIGITPCHTIYGRLHPPLIQYEDIETPNSTLDQQLKDRDVILGALKEHLPYRQVSLSRKCNEKLLPKCFGPYKILENIWGIGNLEQVQQLDPYVNENHEWITQPDEVYGYRKNQAIKEWEVLVNWKGLPPHKATWEDCADFKHQFPKFPLVKVGLEEESDARPPILFTYNRRNKKNNEANKEATRRSREESKEVGDH</sequence>
<evidence type="ECO:0000313" key="3">
    <source>
        <dbReference type="EMBL" id="KAA0065528.1"/>
    </source>
</evidence>
<reference evidence="3 4" key="1">
    <citation type="submission" date="2019-08" db="EMBL/GenBank/DDBJ databases">
        <title>Draft genome sequences of two oriental melons (Cucumis melo L. var makuwa).</title>
        <authorList>
            <person name="Kwon S.-Y."/>
        </authorList>
    </citation>
    <scope>NUCLEOTIDE SEQUENCE [LARGE SCALE GENOMIC DNA]</scope>
    <source>
        <strain evidence="4">cv. SW 3</strain>
        <tissue evidence="3">Leaf</tissue>
    </source>
</reference>
<evidence type="ECO:0000256" key="1">
    <source>
        <dbReference type="SAM" id="MobiDB-lite"/>
    </source>
</evidence>
<dbReference type="GO" id="GO:0003676">
    <property type="term" value="F:nucleic acid binding"/>
    <property type="evidence" value="ECO:0007669"/>
    <property type="project" value="InterPro"/>
</dbReference>
<evidence type="ECO:0000313" key="4">
    <source>
        <dbReference type="Proteomes" id="UP000321393"/>
    </source>
</evidence>
<dbReference type="Proteomes" id="UP000321393">
    <property type="component" value="Unassembled WGS sequence"/>
</dbReference>
<feature type="domain" description="Chromo" evidence="2">
    <location>
        <begin position="203"/>
        <end position="282"/>
    </location>
</feature>
<comment type="caution">
    <text evidence="3">The sequence shown here is derived from an EMBL/GenBank/DDBJ whole genome shotgun (WGS) entry which is preliminary data.</text>
</comment>
<dbReference type="PANTHER" id="PTHR47266">
    <property type="entry name" value="ENDONUCLEASE-RELATED"/>
    <property type="match status" value="1"/>
</dbReference>
<gene>
    <name evidence="3" type="ORF">E6C27_scaffold638G00310</name>
</gene>
<dbReference type="InterPro" id="IPR016197">
    <property type="entry name" value="Chromo-like_dom_sf"/>
</dbReference>
<dbReference type="InterPro" id="IPR052160">
    <property type="entry name" value="Gypsy_RT_Integrase-like"/>
</dbReference>
<accession>A0A5A7VD21</accession>
<dbReference type="SUPFAM" id="SSF54160">
    <property type="entry name" value="Chromo domain-like"/>
    <property type="match status" value="1"/>
</dbReference>
<dbReference type="EMBL" id="SSTE01001422">
    <property type="protein sequence ID" value="KAA0065528.1"/>
    <property type="molecule type" value="Genomic_DNA"/>
</dbReference>
<dbReference type="InterPro" id="IPR000953">
    <property type="entry name" value="Chromo/chromo_shadow_dom"/>
</dbReference>
<evidence type="ECO:0000259" key="2">
    <source>
        <dbReference type="PROSITE" id="PS50013"/>
    </source>
</evidence>
<dbReference type="AlphaFoldDB" id="A0A5A7VD21"/>
<dbReference type="PROSITE" id="PS50013">
    <property type="entry name" value="CHROMO_2"/>
    <property type="match status" value="1"/>
</dbReference>
<dbReference type="SUPFAM" id="SSF53098">
    <property type="entry name" value="Ribonuclease H-like"/>
    <property type="match status" value="1"/>
</dbReference>
<name>A0A5A7VD21_CUCMM</name>
<proteinExistence type="predicted"/>